<dbReference type="FunFam" id="3.90.430.10:FF:000001">
    <property type="entry name" value="Copper fist DNA-binding protein"/>
    <property type="match status" value="1"/>
</dbReference>
<sequence>MPLINGLKMACEPCIRGHRSTKCTHANERLMVPVRKPGRPLSACPHPRDQACSCGRLSVTAAIPKKQKCRCGDDTPTEVEKSPQADQPSNSAPADLPSPNRTTFKVQKNTRPVSNRKQSFDASKLQRMDINNINILPFEQTLQSVSAQPNSGVSASAPPQQFGYTPQFINIEPSYGHMMLQNFPQAHNFIANNVAMDVRNGLSSTSLVYGNLSSMIENPLLTKSNGLSNGSADQRSKGGSCCAPKVVSITDTSPNANVIPLPEEPKERSCCSSTPAPGQMVIKQESIEAQNTPNGMVQHIPLQFSHDGNGQSNVLPQYLTQSVFAYPPTYGSYQHPLQPFQWRQTAKANIEPQAQGQATSPLEPPFNGPLLQNEILDSFHTCHCGDGCQCIGCAAHPYNEATQNYVRSAYSSMLLEPTSSSKELYINGNSSTNGHTNNQSPANGNGFSPTSPTYTNGQSQIKDTIPSPPAPQTPGSKTQSPTPYEEQTLNASDFFFVSYPFASDSCSGDTVSCPCGDDCQCLGCTIHRGSPSMPCPGDKDECPCGDECECVGCTIHNVAGPRL</sequence>
<keyword evidence="5" id="KW-0805">Transcription regulation</keyword>
<dbReference type="PANTHER" id="PTHR28088">
    <property type="entry name" value="TRANSCRIPTIONAL ACTIVATOR HAA1-RELATED"/>
    <property type="match status" value="1"/>
</dbReference>
<dbReference type="OMA" id="AFMIRIP"/>
<evidence type="ECO:0000256" key="4">
    <source>
        <dbReference type="ARBA" id="ARBA00023008"/>
    </source>
</evidence>
<dbReference type="InterPro" id="IPR036395">
    <property type="entry name" value="Cu_fist_DNA-bd_dom_sf"/>
</dbReference>
<evidence type="ECO:0000256" key="2">
    <source>
        <dbReference type="ARBA" id="ARBA00022723"/>
    </source>
</evidence>
<keyword evidence="6" id="KW-0804">Transcription</keyword>
<reference evidence="10 11" key="1">
    <citation type="submission" date="2018-05" db="EMBL/GenBank/DDBJ databases">
        <title>Draft genome sequence of Scytalidium lignicola DSM 105466, a ubiquitous saprotrophic fungus.</title>
        <authorList>
            <person name="Buettner E."/>
            <person name="Gebauer A.M."/>
            <person name="Hofrichter M."/>
            <person name="Liers C."/>
            <person name="Kellner H."/>
        </authorList>
    </citation>
    <scope>NUCLEOTIDE SEQUENCE [LARGE SCALE GENOMIC DNA]</scope>
    <source>
        <strain evidence="10 11">DSM 105466</strain>
    </source>
</reference>
<evidence type="ECO:0000256" key="3">
    <source>
        <dbReference type="ARBA" id="ARBA00022833"/>
    </source>
</evidence>
<dbReference type="InterPro" id="IPR001083">
    <property type="entry name" value="Cu_fist_DNA-bd_dom"/>
</dbReference>
<name>A0A3E2H9G6_SCYLI</name>
<dbReference type="PRINTS" id="PR00617">
    <property type="entry name" value="COPPERFIST"/>
</dbReference>
<feature type="compositionally biased region" description="Polar residues" evidence="8">
    <location>
        <begin position="99"/>
        <end position="120"/>
    </location>
</feature>
<dbReference type="Proteomes" id="UP000258309">
    <property type="component" value="Unassembled WGS sequence"/>
</dbReference>
<comment type="subcellular location">
    <subcellularLocation>
        <location evidence="1">Nucleus</location>
    </subcellularLocation>
</comment>
<feature type="region of interest" description="Disordered" evidence="8">
    <location>
        <begin position="68"/>
        <end position="120"/>
    </location>
</feature>
<dbReference type="PROSITE" id="PS01119">
    <property type="entry name" value="COPPER_FIST_1"/>
    <property type="match status" value="1"/>
</dbReference>
<dbReference type="Gene3D" id="3.90.430.10">
    <property type="entry name" value="Copper fist DNA-binding domain"/>
    <property type="match status" value="1"/>
</dbReference>
<keyword evidence="3" id="KW-0862">Zinc</keyword>
<feature type="domain" description="Copper-fist" evidence="9">
    <location>
        <begin position="1"/>
        <end position="41"/>
    </location>
</feature>
<dbReference type="AlphaFoldDB" id="A0A3E2H9G6"/>
<evidence type="ECO:0000256" key="7">
    <source>
        <dbReference type="ARBA" id="ARBA00023242"/>
    </source>
</evidence>
<evidence type="ECO:0000313" key="11">
    <source>
        <dbReference type="Proteomes" id="UP000258309"/>
    </source>
</evidence>
<dbReference type="InterPro" id="IPR051763">
    <property type="entry name" value="Copper_Homeo_Regul"/>
</dbReference>
<dbReference type="Pfam" id="PF00649">
    <property type="entry name" value="Copper-fist"/>
    <property type="match status" value="1"/>
</dbReference>
<feature type="non-terminal residue" evidence="10">
    <location>
        <position position="1"/>
    </location>
</feature>
<protein>
    <recommendedName>
        <fullName evidence="9">Copper-fist domain-containing protein</fullName>
    </recommendedName>
</protein>
<dbReference type="GO" id="GO:0006879">
    <property type="term" value="P:intracellular iron ion homeostasis"/>
    <property type="evidence" value="ECO:0007669"/>
    <property type="project" value="TreeGrafter"/>
</dbReference>
<evidence type="ECO:0000256" key="5">
    <source>
        <dbReference type="ARBA" id="ARBA00023015"/>
    </source>
</evidence>
<evidence type="ECO:0000313" key="10">
    <source>
        <dbReference type="EMBL" id="RFU29821.1"/>
    </source>
</evidence>
<feature type="compositionally biased region" description="Basic and acidic residues" evidence="8">
    <location>
        <begin position="70"/>
        <end position="83"/>
    </location>
</feature>
<feature type="non-terminal residue" evidence="10">
    <location>
        <position position="563"/>
    </location>
</feature>
<dbReference type="GO" id="GO:0006878">
    <property type="term" value="P:intracellular copper ion homeostasis"/>
    <property type="evidence" value="ECO:0007669"/>
    <property type="project" value="TreeGrafter"/>
</dbReference>
<feature type="compositionally biased region" description="Low complexity" evidence="8">
    <location>
        <begin position="427"/>
        <end position="438"/>
    </location>
</feature>
<feature type="region of interest" description="Disordered" evidence="8">
    <location>
        <begin position="424"/>
        <end position="484"/>
    </location>
</feature>
<feature type="region of interest" description="Disordered" evidence="8">
    <location>
        <begin position="347"/>
        <end position="366"/>
    </location>
</feature>
<dbReference type="SMART" id="SM00412">
    <property type="entry name" value="Cu_FIST"/>
    <property type="match status" value="1"/>
</dbReference>
<feature type="region of interest" description="Disordered" evidence="8">
    <location>
        <begin position="253"/>
        <end position="276"/>
    </location>
</feature>
<accession>A0A3E2H9G6</accession>
<proteinExistence type="predicted"/>
<dbReference type="EMBL" id="NCSJ02000117">
    <property type="protein sequence ID" value="RFU29821.1"/>
    <property type="molecule type" value="Genomic_DNA"/>
</dbReference>
<dbReference type="SUPFAM" id="SSF57879">
    <property type="entry name" value="Zinc domain conserved in yeast copper-regulated transcription factors"/>
    <property type="match status" value="1"/>
</dbReference>
<keyword evidence="7" id="KW-0539">Nucleus</keyword>
<dbReference type="PANTHER" id="PTHR28088:SF9">
    <property type="entry name" value="TRANSCRIPTION FACTOR GRISEA, PUTATIVE (AFU_ORTHOLOGUE AFUA_1G13190)-RELATED"/>
    <property type="match status" value="1"/>
</dbReference>
<dbReference type="GO" id="GO:0045944">
    <property type="term" value="P:positive regulation of transcription by RNA polymerase II"/>
    <property type="evidence" value="ECO:0007669"/>
    <property type="project" value="TreeGrafter"/>
</dbReference>
<dbReference type="GO" id="GO:0005507">
    <property type="term" value="F:copper ion binding"/>
    <property type="evidence" value="ECO:0007669"/>
    <property type="project" value="InterPro"/>
</dbReference>
<dbReference type="SMART" id="SM01090">
    <property type="entry name" value="Copper-fist"/>
    <property type="match status" value="1"/>
</dbReference>
<comment type="caution">
    <text evidence="10">The sequence shown here is derived from an EMBL/GenBank/DDBJ whole genome shotgun (WGS) entry which is preliminary data.</text>
</comment>
<evidence type="ECO:0000259" key="9">
    <source>
        <dbReference type="PROSITE" id="PS50073"/>
    </source>
</evidence>
<dbReference type="OrthoDB" id="5600085at2759"/>
<dbReference type="GO" id="GO:0000978">
    <property type="term" value="F:RNA polymerase II cis-regulatory region sequence-specific DNA binding"/>
    <property type="evidence" value="ECO:0007669"/>
    <property type="project" value="TreeGrafter"/>
</dbReference>
<keyword evidence="11" id="KW-1185">Reference proteome</keyword>
<dbReference type="GO" id="GO:0005634">
    <property type="term" value="C:nucleus"/>
    <property type="evidence" value="ECO:0007669"/>
    <property type="project" value="UniProtKB-SubCell"/>
</dbReference>
<evidence type="ECO:0000256" key="8">
    <source>
        <dbReference type="SAM" id="MobiDB-lite"/>
    </source>
</evidence>
<gene>
    <name evidence="10" type="ORF">B7463_g6516</name>
</gene>
<keyword evidence="4" id="KW-0186">Copper</keyword>
<evidence type="ECO:0000256" key="1">
    <source>
        <dbReference type="ARBA" id="ARBA00004123"/>
    </source>
</evidence>
<feature type="compositionally biased region" description="Polar residues" evidence="8">
    <location>
        <begin position="473"/>
        <end position="484"/>
    </location>
</feature>
<feature type="compositionally biased region" description="Polar residues" evidence="8">
    <location>
        <begin position="439"/>
        <end position="462"/>
    </location>
</feature>
<keyword evidence="2" id="KW-0479">Metal-binding</keyword>
<feature type="compositionally biased region" description="Polar residues" evidence="8">
    <location>
        <begin position="347"/>
        <end position="360"/>
    </location>
</feature>
<organism evidence="10 11">
    <name type="scientific">Scytalidium lignicola</name>
    <name type="common">Hyphomycete</name>
    <dbReference type="NCBI Taxonomy" id="5539"/>
    <lineage>
        <taxon>Eukaryota</taxon>
        <taxon>Fungi</taxon>
        <taxon>Dikarya</taxon>
        <taxon>Ascomycota</taxon>
        <taxon>Pezizomycotina</taxon>
        <taxon>Leotiomycetes</taxon>
        <taxon>Leotiomycetes incertae sedis</taxon>
        <taxon>Scytalidium</taxon>
    </lineage>
</organism>
<dbReference type="STRING" id="5539.A0A3E2H9G6"/>
<evidence type="ECO:0000256" key="6">
    <source>
        <dbReference type="ARBA" id="ARBA00023163"/>
    </source>
</evidence>
<dbReference type="PROSITE" id="PS50073">
    <property type="entry name" value="COPPER_FIST_2"/>
    <property type="match status" value="1"/>
</dbReference>
<dbReference type="GO" id="GO:0000981">
    <property type="term" value="F:DNA-binding transcription factor activity, RNA polymerase II-specific"/>
    <property type="evidence" value="ECO:0007669"/>
    <property type="project" value="TreeGrafter"/>
</dbReference>